<keyword evidence="4" id="KW-1185">Reference proteome</keyword>
<dbReference type="Gene3D" id="2.120.10.30">
    <property type="entry name" value="TolB, C-terminal domain"/>
    <property type="match status" value="1"/>
</dbReference>
<organism evidence="3 4">
    <name type="scientific">Asanoa ferruginea</name>
    <dbReference type="NCBI Taxonomy" id="53367"/>
    <lineage>
        <taxon>Bacteria</taxon>
        <taxon>Bacillati</taxon>
        <taxon>Actinomycetota</taxon>
        <taxon>Actinomycetes</taxon>
        <taxon>Micromonosporales</taxon>
        <taxon>Micromonosporaceae</taxon>
        <taxon>Asanoa</taxon>
    </lineage>
</organism>
<keyword evidence="2" id="KW-1133">Transmembrane helix</keyword>
<feature type="transmembrane region" description="Helical" evidence="2">
    <location>
        <begin position="40"/>
        <end position="60"/>
    </location>
</feature>
<dbReference type="Proteomes" id="UP000256913">
    <property type="component" value="Unassembled WGS sequence"/>
</dbReference>
<sequence>MNDDDLLRDRLRQIGDQAEPIDFVDRSLARSKRIGRNRKLISGAALVAVLALAGGVTWQLGPRGTNQSTPAVIPSIAPSFTDLPPTSPPPSPSSSSSEPVAESITGPFYYADSDRLVRLTSSDVKVVLPAGAYSANVSPDGARIAFVDERGNVVVTDRNGRQPRTVARGAITAGYEPAWSPDSTKLLVGKGGEGVVAMGIVTVASATFTPLRHQPPDAFHFLWSADGEHLAYATGSCGIGVADADGGNARLVPGFGGQRHSCDPYSVSPDGGLVAVNLRTGDQPDGDIGRDLFANALIDTRTGRNVSLPVSGEITAILFEPDGDLLVRTRDGRLTLLAPDHTVKAHLTEPATVRDFDLLVHTPK</sequence>
<evidence type="ECO:0000256" key="2">
    <source>
        <dbReference type="SAM" id="Phobius"/>
    </source>
</evidence>
<comment type="caution">
    <text evidence="3">The sequence shown here is derived from an EMBL/GenBank/DDBJ whole genome shotgun (WGS) entry which is preliminary data.</text>
</comment>
<dbReference type="SUPFAM" id="SSF82171">
    <property type="entry name" value="DPP6 N-terminal domain-like"/>
    <property type="match status" value="1"/>
</dbReference>
<dbReference type="RefSeq" id="WP_116070319.1">
    <property type="nucleotide sequence ID" value="NZ_QUMQ01000001.1"/>
</dbReference>
<accession>A0A3D9ZPB7</accession>
<dbReference type="OrthoDB" id="3347970at2"/>
<keyword evidence="2" id="KW-0472">Membrane</keyword>
<feature type="region of interest" description="Disordered" evidence="1">
    <location>
        <begin position="75"/>
        <end position="101"/>
    </location>
</feature>
<dbReference type="AlphaFoldDB" id="A0A3D9ZPB7"/>
<evidence type="ECO:0000313" key="3">
    <source>
        <dbReference type="EMBL" id="REF99111.1"/>
    </source>
</evidence>
<evidence type="ECO:0000313" key="4">
    <source>
        <dbReference type="Proteomes" id="UP000256913"/>
    </source>
</evidence>
<reference evidence="3 4" key="1">
    <citation type="submission" date="2018-08" db="EMBL/GenBank/DDBJ databases">
        <title>Sequencing the genomes of 1000 actinobacteria strains.</title>
        <authorList>
            <person name="Klenk H.-P."/>
        </authorList>
    </citation>
    <scope>NUCLEOTIDE SEQUENCE [LARGE SCALE GENOMIC DNA]</scope>
    <source>
        <strain evidence="3 4">DSM 44099</strain>
    </source>
</reference>
<proteinExistence type="predicted"/>
<name>A0A3D9ZPB7_9ACTN</name>
<dbReference type="EMBL" id="QUMQ01000001">
    <property type="protein sequence ID" value="REF99111.1"/>
    <property type="molecule type" value="Genomic_DNA"/>
</dbReference>
<gene>
    <name evidence="3" type="ORF">DFJ67_5137</name>
</gene>
<protein>
    <submittedName>
        <fullName evidence="3">TolB protein</fullName>
    </submittedName>
</protein>
<dbReference type="InterPro" id="IPR011042">
    <property type="entry name" value="6-blade_b-propeller_TolB-like"/>
</dbReference>
<evidence type="ECO:0000256" key="1">
    <source>
        <dbReference type="SAM" id="MobiDB-lite"/>
    </source>
</evidence>
<keyword evidence="2" id="KW-0812">Transmembrane</keyword>